<evidence type="ECO:0000256" key="1">
    <source>
        <dbReference type="SAM" id="MobiDB-lite"/>
    </source>
</evidence>
<evidence type="ECO:0000313" key="2">
    <source>
        <dbReference type="EMBL" id="QJC07976.1"/>
    </source>
</evidence>
<feature type="compositionally biased region" description="Basic and acidic residues" evidence="1">
    <location>
        <begin position="21"/>
        <end position="30"/>
    </location>
</feature>
<name>A0A6M3PNT5_SALTM</name>
<reference evidence="2" key="1">
    <citation type="submission" date="2020-04" db="EMBL/GenBank/DDBJ databases">
        <title>Closed genome sequences and antimicrobial resistance profile of eight wild bird Salmonella strains obtained with MinIon and MiSeq sequencing.</title>
        <authorList>
            <person name="Naushad S."/>
            <person name="Duceppe M.-O."/>
            <person name="Dupras A.A."/>
            <person name="Gao R."/>
            <person name="Ogunremi D."/>
        </authorList>
    </citation>
    <scope>NUCLEOTIDE SEQUENCE</scope>
    <source>
        <strain evidence="2">OLF-FSR1_WB_Gull_ST-32</strain>
    </source>
</reference>
<gene>
    <name evidence="2" type="ORF">G4F89_18280</name>
</gene>
<accession>A0A6M3PNT5</accession>
<organism evidence="2">
    <name type="scientific">Salmonella typhimurium</name>
    <dbReference type="NCBI Taxonomy" id="90371"/>
    <lineage>
        <taxon>Bacteria</taxon>
        <taxon>Pseudomonadati</taxon>
        <taxon>Pseudomonadota</taxon>
        <taxon>Gammaproteobacteria</taxon>
        <taxon>Enterobacterales</taxon>
        <taxon>Enterobacteriaceae</taxon>
        <taxon>Salmonella</taxon>
    </lineage>
</organism>
<protein>
    <submittedName>
        <fullName evidence="2">Uncharacterized protein</fullName>
    </submittedName>
</protein>
<dbReference type="EMBL" id="CP051284">
    <property type="protein sequence ID" value="QJC07976.1"/>
    <property type="molecule type" value="Genomic_DNA"/>
</dbReference>
<feature type="region of interest" description="Disordered" evidence="1">
    <location>
        <begin position="18"/>
        <end position="60"/>
    </location>
</feature>
<dbReference type="RefSeq" id="WP_045718250.1">
    <property type="nucleotide sequence ID" value="NZ_JAAOHZ010000068.1"/>
</dbReference>
<dbReference type="AlphaFoldDB" id="A0A6M3PNT5"/>
<proteinExistence type="predicted"/>
<sequence length="60" mass="6730">MSIADTWSDETFIRLMNEMLSQHKEQEKGNDTSGFSKDTGVEQVKTSVSPDRGNVLAQVR</sequence>